<gene>
    <name evidence="8" type="ORF">SAMN05216600_10998</name>
</gene>
<dbReference type="RefSeq" id="WP_069517262.1">
    <property type="nucleotide sequence ID" value="NZ_FOFP01000009.1"/>
</dbReference>
<evidence type="ECO:0000256" key="6">
    <source>
        <dbReference type="SAM" id="Phobius"/>
    </source>
</evidence>
<protein>
    <submittedName>
        <fullName evidence="8">Phospholipase_D-nuclease N-terminal</fullName>
    </submittedName>
</protein>
<dbReference type="Pfam" id="PF13396">
    <property type="entry name" value="PLDc_N"/>
    <property type="match status" value="1"/>
</dbReference>
<dbReference type="InterPro" id="IPR027379">
    <property type="entry name" value="CLS_N"/>
</dbReference>
<evidence type="ECO:0000256" key="3">
    <source>
        <dbReference type="ARBA" id="ARBA00022692"/>
    </source>
</evidence>
<reference evidence="8 9" key="1">
    <citation type="submission" date="2016-10" db="EMBL/GenBank/DDBJ databases">
        <authorList>
            <person name="Varghese N."/>
            <person name="Submissions S."/>
        </authorList>
    </citation>
    <scope>NUCLEOTIDE SEQUENCE [LARGE SCALE GENOMIC DNA]</scope>
    <source>
        <strain evidence="8 9">CIP 109853</strain>
    </source>
</reference>
<dbReference type="EMBL" id="FOFP01000009">
    <property type="protein sequence ID" value="SEQ74278.1"/>
    <property type="molecule type" value="Genomic_DNA"/>
</dbReference>
<name>A0ABY1BFL8_9PSED</name>
<feature type="transmembrane region" description="Helical" evidence="6">
    <location>
        <begin position="40"/>
        <end position="58"/>
    </location>
</feature>
<evidence type="ECO:0000256" key="5">
    <source>
        <dbReference type="ARBA" id="ARBA00023136"/>
    </source>
</evidence>
<keyword evidence="4 6" id="KW-1133">Transmembrane helix</keyword>
<evidence type="ECO:0000313" key="8">
    <source>
        <dbReference type="EMBL" id="SEQ74278.1"/>
    </source>
</evidence>
<keyword evidence="5 6" id="KW-0472">Membrane</keyword>
<feature type="transmembrane region" description="Helical" evidence="6">
    <location>
        <begin position="7"/>
        <end position="28"/>
    </location>
</feature>
<dbReference type="Proteomes" id="UP000198512">
    <property type="component" value="Unassembled WGS sequence"/>
</dbReference>
<comment type="caution">
    <text evidence="8">The sequence shown here is derived from an EMBL/GenBank/DDBJ whole genome shotgun (WGS) entry which is preliminary data.</text>
</comment>
<sequence>MSDASGYLLILLAIGVTALNLWAIYHVWRSTVDVNRKFAWWFALALLPVVGLIAWLLAGPRADHSRPVHQR</sequence>
<feature type="domain" description="Cardiolipin synthase N-terminal" evidence="7">
    <location>
        <begin position="18"/>
        <end position="60"/>
    </location>
</feature>
<proteinExistence type="predicted"/>
<evidence type="ECO:0000256" key="4">
    <source>
        <dbReference type="ARBA" id="ARBA00022989"/>
    </source>
</evidence>
<evidence type="ECO:0000259" key="7">
    <source>
        <dbReference type="Pfam" id="PF13396"/>
    </source>
</evidence>
<evidence type="ECO:0000256" key="2">
    <source>
        <dbReference type="ARBA" id="ARBA00022475"/>
    </source>
</evidence>
<accession>A0ABY1BFL8</accession>
<keyword evidence="2" id="KW-1003">Cell membrane</keyword>
<comment type="subcellular location">
    <subcellularLocation>
        <location evidence="1">Cell membrane</location>
        <topology evidence="1">Multi-pass membrane protein</topology>
    </subcellularLocation>
</comment>
<keyword evidence="9" id="KW-1185">Reference proteome</keyword>
<evidence type="ECO:0000256" key="1">
    <source>
        <dbReference type="ARBA" id="ARBA00004651"/>
    </source>
</evidence>
<keyword evidence="3 6" id="KW-0812">Transmembrane</keyword>
<organism evidence="8 9">
    <name type="scientific">Pseudomonas cuatrocienegasensis</name>
    <dbReference type="NCBI Taxonomy" id="543360"/>
    <lineage>
        <taxon>Bacteria</taxon>
        <taxon>Pseudomonadati</taxon>
        <taxon>Pseudomonadota</taxon>
        <taxon>Gammaproteobacteria</taxon>
        <taxon>Pseudomonadales</taxon>
        <taxon>Pseudomonadaceae</taxon>
        <taxon>Pseudomonas</taxon>
    </lineage>
</organism>
<evidence type="ECO:0000313" key="9">
    <source>
        <dbReference type="Proteomes" id="UP000198512"/>
    </source>
</evidence>